<keyword evidence="3" id="KW-1185">Reference proteome</keyword>
<gene>
    <name evidence="2" type="ordered locus">Bd0147</name>
</gene>
<evidence type="ECO:0000256" key="1">
    <source>
        <dbReference type="SAM" id="MobiDB-lite"/>
    </source>
</evidence>
<evidence type="ECO:0000313" key="3">
    <source>
        <dbReference type="Proteomes" id="UP000008080"/>
    </source>
</evidence>
<feature type="region of interest" description="Disordered" evidence="1">
    <location>
        <begin position="280"/>
        <end position="311"/>
    </location>
</feature>
<organism evidence="2 3">
    <name type="scientific">Bdellovibrio bacteriovorus (strain ATCC 15356 / DSM 50701 / NCIMB 9529 / HD100)</name>
    <dbReference type="NCBI Taxonomy" id="264462"/>
    <lineage>
        <taxon>Bacteria</taxon>
        <taxon>Pseudomonadati</taxon>
        <taxon>Bdellovibrionota</taxon>
        <taxon>Bdellovibrionia</taxon>
        <taxon>Bdellovibrionales</taxon>
        <taxon>Pseudobdellovibrionaceae</taxon>
        <taxon>Bdellovibrio</taxon>
    </lineage>
</organism>
<dbReference type="HOGENOM" id="CLU_996249_0_0_7"/>
<dbReference type="eggNOG" id="ENOG5032DRM">
    <property type="taxonomic scope" value="Bacteria"/>
</dbReference>
<evidence type="ECO:0000313" key="2">
    <source>
        <dbReference type="EMBL" id="CAE77818.1"/>
    </source>
</evidence>
<dbReference type="STRING" id="264462.Bd0147"/>
<sequence length="311" mass="33997">MFYSEMTDFYPCLGRENSTMVQRVCLTILLSLAFTLPAQADVLFEGYAKVLSGEEHIGYVISRYEFDAKKKQFISTYFLKTGKGPSETTESLKAYADADLTPISYEYTSLAGKESKIIDAKFKGGTLTGVIKNGNKVSRIEKKIPKGTFLSTFLVYLMLKSKEGLKSETNYEYQAIAEEDGAIYKGQALVGKEEIFNGFKSFKILNTFKDIKFLSYVNERGEVLGTNAMGQGIVTELVANPSEAIGNIPYSASLLKTLFGKVPAGDANVVSRNAKLKAAEANAPAPSKQMGVPQGQGIIIKAQPETEKKGN</sequence>
<proteinExistence type="predicted"/>
<protein>
    <submittedName>
        <fullName evidence="2">Uncharacterized protein</fullName>
    </submittedName>
</protein>
<dbReference type="KEGG" id="bba:Bd0147"/>
<accession>Q6MRE0</accession>
<name>Q6MRE0_BDEBA</name>
<dbReference type="Proteomes" id="UP000008080">
    <property type="component" value="Chromosome"/>
</dbReference>
<reference evidence="2 3" key="1">
    <citation type="journal article" date="2004" name="Science">
        <title>A predator unmasked: life cycle of Bdellovibrio bacteriovorus from a genomic perspective.</title>
        <authorList>
            <person name="Rendulic S."/>
            <person name="Jagtap P."/>
            <person name="Rosinus A."/>
            <person name="Eppinger M."/>
            <person name="Baar C."/>
            <person name="Lanz C."/>
            <person name="Keller H."/>
            <person name="Lambert C."/>
            <person name="Evans K.J."/>
            <person name="Goesmann A."/>
            <person name="Meyer F."/>
            <person name="Sockett R.E."/>
            <person name="Schuster S.C."/>
        </authorList>
    </citation>
    <scope>NUCLEOTIDE SEQUENCE [LARGE SCALE GENOMIC DNA]</scope>
    <source>
        <strain evidence="3">ATCC 15356 / DSM 50701 / NCIMB 9529 / HD100</strain>
    </source>
</reference>
<dbReference type="EMBL" id="BX842646">
    <property type="protein sequence ID" value="CAE77818.1"/>
    <property type="molecule type" value="Genomic_DNA"/>
</dbReference>
<dbReference type="AlphaFoldDB" id="Q6MRE0"/>